<proteinExistence type="predicted"/>
<feature type="transmembrane region" description="Helical" evidence="1">
    <location>
        <begin position="193"/>
        <end position="211"/>
    </location>
</feature>
<keyword evidence="1" id="KW-1133">Transmembrane helix</keyword>
<protein>
    <submittedName>
        <fullName evidence="2">Uncharacterized protein</fullName>
    </submittedName>
</protein>
<feature type="transmembrane region" description="Helical" evidence="1">
    <location>
        <begin position="148"/>
        <end position="172"/>
    </location>
</feature>
<evidence type="ECO:0000313" key="2">
    <source>
        <dbReference type="EMBL" id="TCO24727.1"/>
    </source>
</evidence>
<evidence type="ECO:0000313" key="3">
    <source>
        <dbReference type="Proteomes" id="UP000294508"/>
    </source>
</evidence>
<sequence>MRTIVDGFREMVHLIGDSFRLWWRNLLPMTTWFLAGYVGFKLSMSSAIWLAEHSHSSIGVGVFATGVLMQIAAYVGMIRACATSLYRWRDAASNKAEETSDPTQQGLMELLAVTLLPLVAVWSAWGYLEGQVSQLTVSNLVQRGLQPGSGFFDLGGGAWHKYLPAIVILLVLRRVIEAIDDRWPSRPAKFAQVWAEAFFLLITVVVTPFAIDDAKDWFQERSFWYWSVDWWSGLKDFFAGIHIPIPAGLEFLWGFFWETLWPLFKLGVAEPLTWLAITTVVFGHRVLSGGGVVRGTRLERRFGGQVEIEAPKNRIAALTNQAPNLVLGGLREKFYPTLNAFRLLVRVGPVFLGVVCMVYTFWLLGSDWAFVGIQRLIGIHGERWGLMNHEIAALIRDVIFESLRIAILAAAFDLCISVSSERRAEAAAAEAEAKKAEATTPA</sequence>
<feature type="transmembrane region" description="Helical" evidence="1">
    <location>
        <begin position="343"/>
        <end position="364"/>
    </location>
</feature>
<dbReference type="AlphaFoldDB" id="A0A4R2HB06"/>
<dbReference type="OrthoDB" id="3804146at2"/>
<evidence type="ECO:0000256" key="1">
    <source>
        <dbReference type="SAM" id="Phobius"/>
    </source>
</evidence>
<dbReference type="EMBL" id="SLWN01000008">
    <property type="protein sequence ID" value="TCO24727.1"/>
    <property type="molecule type" value="Genomic_DNA"/>
</dbReference>
<keyword evidence="3" id="KW-1185">Reference proteome</keyword>
<name>A0A4R2HB06_9ACTN</name>
<dbReference type="RefSeq" id="WP_132211543.1">
    <property type="nucleotide sequence ID" value="NZ_SLWN01000008.1"/>
</dbReference>
<gene>
    <name evidence="2" type="ORF">EV652_108260</name>
</gene>
<accession>A0A4R2HB06</accession>
<feature type="transmembrane region" description="Helical" evidence="1">
    <location>
        <begin position="21"/>
        <end position="40"/>
    </location>
</feature>
<reference evidence="2 3" key="1">
    <citation type="journal article" date="2015" name="Stand. Genomic Sci.">
        <title>Genomic Encyclopedia of Bacterial and Archaeal Type Strains, Phase III: the genomes of soil and plant-associated and newly described type strains.</title>
        <authorList>
            <person name="Whitman W.B."/>
            <person name="Woyke T."/>
            <person name="Klenk H.P."/>
            <person name="Zhou Y."/>
            <person name="Lilburn T.G."/>
            <person name="Beck B.J."/>
            <person name="De Vos P."/>
            <person name="Vandamme P."/>
            <person name="Eisen J.A."/>
            <person name="Garrity G."/>
            <person name="Hugenholtz P."/>
            <person name="Kyrpides N.C."/>
        </authorList>
    </citation>
    <scope>NUCLEOTIDE SEQUENCE [LARGE SCALE GENOMIC DNA]</scope>
    <source>
        <strain evidence="2 3">VKM Ac-2572</strain>
    </source>
</reference>
<keyword evidence="1" id="KW-0812">Transmembrane</keyword>
<feature type="transmembrane region" description="Helical" evidence="1">
    <location>
        <begin position="60"/>
        <end position="86"/>
    </location>
</feature>
<dbReference type="Proteomes" id="UP000294508">
    <property type="component" value="Unassembled WGS sequence"/>
</dbReference>
<feature type="transmembrane region" description="Helical" evidence="1">
    <location>
        <begin position="107"/>
        <end position="128"/>
    </location>
</feature>
<organism evidence="2 3">
    <name type="scientific">Kribbella steppae</name>
    <dbReference type="NCBI Taxonomy" id="2512223"/>
    <lineage>
        <taxon>Bacteria</taxon>
        <taxon>Bacillati</taxon>
        <taxon>Actinomycetota</taxon>
        <taxon>Actinomycetes</taxon>
        <taxon>Propionibacteriales</taxon>
        <taxon>Kribbellaceae</taxon>
        <taxon>Kribbella</taxon>
    </lineage>
</organism>
<comment type="caution">
    <text evidence="2">The sequence shown here is derived from an EMBL/GenBank/DDBJ whole genome shotgun (WGS) entry which is preliminary data.</text>
</comment>
<keyword evidence="1" id="KW-0472">Membrane</keyword>